<name>A0A2N5URI2_9BASI</name>
<feature type="region of interest" description="Disordered" evidence="1">
    <location>
        <begin position="1"/>
        <end position="21"/>
    </location>
</feature>
<proteinExistence type="predicted"/>
<feature type="compositionally biased region" description="Polar residues" evidence="1">
    <location>
        <begin position="1"/>
        <end position="10"/>
    </location>
</feature>
<evidence type="ECO:0000313" key="3">
    <source>
        <dbReference type="Proteomes" id="UP000235392"/>
    </source>
</evidence>
<comment type="caution">
    <text evidence="2">The sequence shown here is derived from an EMBL/GenBank/DDBJ whole genome shotgun (WGS) entry which is preliminary data.</text>
</comment>
<dbReference type="AlphaFoldDB" id="A0A2N5URI2"/>
<reference evidence="2 3" key="1">
    <citation type="submission" date="2017-11" db="EMBL/GenBank/DDBJ databases">
        <title>De novo assembly and phasing of dikaryotic genomes from two isolates of Puccinia coronata f. sp. avenae, the causal agent of oat crown rust.</title>
        <authorList>
            <person name="Miller M.E."/>
            <person name="Zhang Y."/>
            <person name="Omidvar V."/>
            <person name="Sperschneider J."/>
            <person name="Schwessinger B."/>
            <person name="Raley C."/>
            <person name="Palmer J.M."/>
            <person name="Garnica D."/>
            <person name="Upadhyaya N."/>
            <person name="Rathjen J."/>
            <person name="Taylor J.M."/>
            <person name="Park R.F."/>
            <person name="Dodds P.N."/>
            <person name="Hirsch C.D."/>
            <person name="Kianian S.F."/>
            <person name="Figueroa M."/>
        </authorList>
    </citation>
    <scope>NUCLEOTIDE SEQUENCE [LARGE SCALE GENOMIC DNA]</scope>
    <source>
        <strain evidence="2">12SD80</strain>
    </source>
</reference>
<sequence length="86" mass="9819">MKTGNTSSQGRHGGLRTVTPEGYTFSTRRSPYIYVLSRTDREKDHCQYYLFFSTTPYPVPLPLYCRGSPAQLPLPRWAFDVASRGL</sequence>
<protein>
    <submittedName>
        <fullName evidence="2">Uncharacterized protein</fullName>
    </submittedName>
</protein>
<dbReference type="EMBL" id="PGCI01000103">
    <property type="protein sequence ID" value="PLW40359.1"/>
    <property type="molecule type" value="Genomic_DNA"/>
</dbReference>
<gene>
    <name evidence="2" type="ORF">PCASD_07289</name>
</gene>
<accession>A0A2N5URI2</accession>
<evidence type="ECO:0000256" key="1">
    <source>
        <dbReference type="SAM" id="MobiDB-lite"/>
    </source>
</evidence>
<evidence type="ECO:0000313" key="2">
    <source>
        <dbReference type="EMBL" id="PLW40359.1"/>
    </source>
</evidence>
<organism evidence="2 3">
    <name type="scientific">Puccinia coronata f. sp. avenae</name>
    <dbReference type="NCBI Taxonomy" id="200324"/>
    <lineage>
        <taxon>Eukaryota</taxon>
        <taxon>Fungi</taxon>
        <taxon>Dikarya</taxon>
        <taxon>Basidiomycota</taxon>
        <taxon>Pucciniomycotina</taxon>
        <taxon>Pucciniomycetes</taxon>
        <taxon>Pucciniales</taxon>
        <taxon>Pucciniaceae</taxon>
        <taxon>Puccinia</taxon>
    </lineage>
</organism>
<dbReference type="Proteomes" id="UP000235392">
    <property type="component" value="Unassembled WGS sequence"/>
</dbReference>